<dbReference type="KEGG" id="mic:Mic7113_3201"/>
<protein>
    <submittedName>
        <fullName evidence="1">Uncharacterized protein</fullName>
    </submittedName>
</protein>
<accession>K9WEV4</accession>
<dbReference type="AlphaFoldDB" id="K9WEV4"/>
<dbReference type="EMBL" id="CP003630">
    <property type="protein sequence ID" value="AFZ18940.1"/>
    <property type="molecule type" value="Genomic_DNA"/>
</dbReference>
<reference evidence="1 2" key="1">
    <citation type="submission" date="2012-06" db="EMBL/GenBank/DDBJ databases">
        <title>Finished chromosome of genome of Microcoleus sp. PCC 7113.</title>
        <authorList>
            <consortium name="US DOE Joint Genome Institute"/>
            <person name="Gugger M."/>
            <person name="Coursin T."/>
            <person name="Rippka R."/>
            <person name="Tandeau De Marsac N."/>
            <person name="Huntemann M."/>
            <person name="Wei C.-L."/>
            <person name="Han J."/>
            <person name="Detter J.C."/>
            <person name="Han C."/>
            <person name="Tapia R."/>
            <person name="Chen A."/>
            <person name="Kyrpides N."/>
            <person name="Mavromatis K."/>
            <person name="Markowitz V."/>
            <person name="Szeto E."/>
            <person name="Ivanova N."/>
            <person name="Pagani I."/>
            <person name="Pati A."/>
            <person name="Goodwin L."/>
            <person name="Nordberg H.P."/>
            <person name="Cantor M.N."/>
            <person name="Hua S.X."/>
            <person name="Woyke T."/>
            <person name="Kerfeld C.A."/>
        </authorList>
    </citation>
    <scope>NUCLEOTIDE SEQUENCE [LARGE SCALE GENOMIC DNA]</scope>
    <source>
        <strain evidence="1 2">PCC 7113</strain>
    </source>
</reference>
<dbReference type="HOGENOM" id="CLU_2753390_0_0_3"/>
<dbReference type="RefSeq" id="WP_015183084.1">
    <property type="nucleotide sequence ID" value="NC_019738.1"/>
</dbReference>
<evidence type="ECO:0000313" key="2">
    <source>
        <dbReference type="Proteomes" id="UP000010471"/>
    </source>
</evidence>
<gene>
    <name evidence="1" type="ORF">Mic7113_3201</name>
</gene>
<name>K9WEV4_9CYAN</name>
<organism evidence="1 2">
    <name type="scientific">Allocoleopsis franciscana PCC 7113</name>
    <dbReference type="NCBI Taxonomy" id="1173027"/>
    <lineage>
        <taxon>Bacteria</taxon>
        <taxon>Bacillati</taxon>
        <taxon>Cyanobacteriota</taxon>
        <taxon>Cyanophyceae</taxon>
        <taxon>Coleofasciculales</taxon>
        <taxon>Coleofasciculaceae</taxon>
        <taxon>Allocoleopsis</taxon>
        <taxon>Allocoleopsis franciscana</taxon>
    </lineage>
</organism>
<sequence>MLTASNNILQEEWVQCWLDKLTPTQKTLVIEVLKNGNQRRTPTQAAVQEANAVVTHGDPKATTSLFPSKP</sequence>
<evidence type="ECO:0000313" key="1">
    <source>
        <dbReference type="EMBL" id="AFZ18940.1"/>
    </source>
</evidence>
<keyword evidence="2" id="KW-1185">Reference proteome</keyword>
<proteinExistence type="predicted"/>
<dbReference type="Proteomes" id="UP000010471">
    <property type="component" value="Chromosome"/>
</dbReference>